<evidence type="ECO:0000256" key="1">
    <source>
        <dbReference type="SAM" id="MobiDB-lite"/>
    </source>
</evidence>
<evidence type="ECO:0000313" key="2">
    <source>
        <dbReference type="EMBL" id="KAA6314043.1"/>
    </source>
</evidence>
<proteinExistence type="predicted"/>
<protein>
    <submittedName>
        <fullName evidence="2">Uncharacterized protein</fullName>
    </submittedName>
</protein>
<sequence length="116" mass="12699">MNKRLRNYRSFCPVRGSYKVIALSLNLEGQGKGRNLWSTIDNRSIGLGGVDVIKSVERYESRGRGSQTSGGMFGEESSKSGSESISPTKNDESDKDDKLTTGNQLVRRVVGRVGLD</sequence>
<feature type="compositionally biased region" description="Basic and acidic residues" evidence="1">
    <location>
        <begin position="89"/>
        <end position="99"/>
    </location>
</feature>
<accession>A0A5J4Q0C6</accession>
<organism evidence="2 3">
    <name type="scientific">Streblomastix strix</name>
    <dbReference type="NCBI Taxonomy" id="222440"/>
    <lineage>
        <taxon>Eukaryota</taxon>
        <taxon>Metamonada</taxon>
        <taxon>Preaxostyla</taxon>
        <taxon>Oxymonadida</taxon>
        <taxon>Streblomastigidae</taxon>
        <taxon>Streblomastix</taxon>
    </lineage>
</organism>
<dbReference type="EMBL" id="SNRW01048042">
    <property type="protein sequence ID" value="KAA6314043.1"/>
    <property type="molecule type" value="Genomic_DNA"/>
</dbReference>
<name>A0A5J4Q0C6_9EUKA</name>
<reference evidence="2 3" key="1">
    <citation type="submission" date="2019-03" db="EMBL/GenBank/DDBJ databases">
        <title>Single cell metagenomics reveals metabolic interactions within the superorganism composed of flagellate Streblomastix strix and complex community of Bacteroidetes bacteria on its surface.</title>
        <authorList>
            <person name="Treitli S.C."/>
            <person name="Kolisko M."/>
            <person name="Husnik F."/>
            <person name="Keeling P."/>
            <person name="Hampl V."/>
        </authorList>
    </citation>
    <scope>NUCLEOTIDE SEQUENCE [LARGE SCALE GENOMIC DNA]</scope>
    <source>
        <strain evidence="2">ST1C</strain>
    </source>
</reference>
<gene>
    <name evidence="2" type="ORF">EZS28_055652</name>
</gene>
<dbReference type="AlphaFoldDB" id="A0A5J4Q0C6"/>
<comment type="caution">
    <text evidence="2">The sequence shown here is derived from an EMBL/GenBank/DDBJ whole genome shotgun (WGS) entry which is preliminary data.</text>
</comment>
<dbReference type="Proteomes" id="UP000324800">
    <property type="component" value="Unassembled WGS sequence"/>
</dbReference>
<feature type="region of interest" description="Disordered" evidence="1">
    <location>
        <begin position="59"/>
        <end position="104"/>
    </location>
</feature>
<evidence type="ECO:0000313" key="3">
    <source>
        <dbReference type="Proteomes" id="UP000324800"/>
    </source>
</evidence>